<dbReference type="AlphaFoldDB" id="A0A498J466"/>
<feature type="compositionally biased region" description="Basic and acidic residues" evidence="1">
    <location>
        <begin position="131"/>
        <end position="140"/>
    </location>
</feature>
<name>A0A498J466_MALDO</name>
<accession>A0A498J466</accession>
<reference evidence="2 3" key="1">
    <citation type="submission" date="2018-10" db="EMBL/GenBank/DDBJ databases">
        <title>A high-quality apple genome assembly.</title>
        <authorList>
            <person name="Hu J."/>
        </authorList>
    </citation>
    <scope>NUCLEOTIDE SEQUENCE [LARGE SCALE GENOMIC DNA]</scope>
    <source>
        <strain evidence="3">cv. HFTH1</strain>
        <tissue evidence="2">Young leaf</tissue>
    </source>
</reference>
<keyword evidence="3" id="KW-1185">Reference proteome</keyword>
<dbReference type="PANTHER" id="PTHR31789:SF10">
    <property type="entry name" value="TRANSDUCIN_WD40 REPEAT-LIKE SUPERFAMILY PROTEIN"/>
    <property type="match status" value="1"/>
</dbReference>
<protein>
    <submittedName>
        <fullName evidence="2">Uncharacterized protein</fullName>
    </submittedName>
</protein>
<dbReference type="Proteomes" id="UP000290289">
    <property type="component" value="Chromosome 9"/>
</dbReference>
<evidence type="ECO:0000256" key="1">
    <source>
        <dbReference type="SAM" id="MobiDB-lite"/>
    </source>
</evidence>
<evidence type="ECO:0000313" key="2">
    <source>
        <dbReference type="EMBL" id="RXH90280.1"/>
    </source>
</evidence>
<dbReference type="PANTHER" id="PTHR31789">
    <property type="entry name" value="OS05G0482600 PROTEIN"/>
    <property type="match status" value="1"/>
</dbReference>
<dbReference type="EMBL" id="RDQH01000335">
    <property type="protein sequence ID" value="RXH90280.1"/>
    <property type="molecule type" value="Genomic_DNA"/>
</dbReference>
<evidence type="ECO:0000313" key="3">
    <source>
        <dbReference type="Proteomes" id="UP000290289"/>
    </source>
</evidence>
<feature type="region of interest" description="Disordered" evidence="1">
    <location>
        <begin position="121"/>
        <end position="140"/>
    </location>
</feature>
<sequence length="140" mass="15862">MEVGRRISASPRLCSVRRVVAKKKGGSDGFVNSMEKLQRCEIYSKRDRAFRMSNSQERFCNVHLVEEYDTHDLKGHSLAILPFLMKRTKVIETVAAHDIVFALAHSDVCASFSRGNNINTVNAQDTNGNPKKSESQDWYL</sequence>
<comment type="caution">
    <text evidence="2">The sequence shown here is derived from an EMBL/GenBank/DDBJ whole genome shotgun (WGS) entry which is preliminary data.</text>
</comment>
<feature type="compositionally biased region" description="Polar residues" evidence="1">
    <location>
        <begin position="121"/>
        <end position="130"/>
    </location>
</feature>
<proteinExistence type="predicted"/>
<gene>
    <name evidence="2" type="ORF">DVH24_032637</name>
</gene>
<organism evidence="2 3">
    <name type="scientific">Malus domestica</name>
    <name type="common">Apple</name>
    <name type="synonym">Pyrus malus</name>
    <dbReference type="NCBI Taxonomy" id="3750"/>
    <lineage>
        <taxon>Eukaryota</taxon>
        <taxon>Viridiplantae</taxon>
        <taxon>Streptophyta</taxon>
        <taxon>Embryophyta</taxon>
        <taxon>Tracheophyta</taxon>
        <taxon>Spermatophyta</taxon>
        <taxon>Magnoliopsida</taxon>
        <taxon>eudicotyledons</taxon>
        <taxon>Gunneridae</taxon>
        <taxon>Pentapetalae</taxon>
        <taxon>rosids</taxon>
        <taxon>fabids</taxon>
        <taxon>Rosales</taxon>
        <taxon>Rosaceae</taxon>
        <taxon>Amygdaloideae</taxon>
        <taxon>Maleae</taxon>
        <taxon>Malus</taxon>
    </lineage>
</organism>